<sequence length="142" mass="15712">MSKVLLIKESSLHPLSLLDRLTGYFVQEDYILSHGFSNLDVLLNRMIALSQQGEHQKIVFTVYPGGDCSFINTMKETCPLLDSLQSNTPEKTLAFLYEYVLGTILGLTAEVQQQNIICSDDLPGALRDVDEGQYALGIIVAS</sequence>
<dbReference type="Proteomes" id="UP000001556">
    <property type="component" value="Chromosome"/>
</dbReference>
<dbReference type="RefSeq" id="WP_011878687.1">
    <property type="nucleotide sequence ID" value="NC_009253.1"/>
</dbReference>
<name>A4J736_DESRM</name>
<reference evidence="1 2" key="1">
    <citation type="submission" date="2007-03" db="EMBL/GenBank/DDBJ databases">
        <title>Complete sequence of Desulfotomaculum reducens MI-1.</title>
        <authorList>
            <consortium name="US DOE Joint Genome Institute"/>
            <person name="Copeland A."/>
            <person name="Lucas S."/>
            <person name="Lapidus A."/>
            <person name="Barry K."/>
            <person name="Detter J.C."/>
            <person name="Glavina del Rio T."/>
            <person name="Hammon N."/>
            <person name="Israni S."/>
            <person name="Dalin E."/>
            <person name="Tice H."/>
            <person name="Pitluck S."/>
            <person name="Sims D."/>
            <person name="Brettin T."/>
            <person name="Bruce D."/>
            <person name="Han C."/>
            <person name="Tapia R."/>
            <person name="Schmutz J."/>
            <person name="Larimer F."/>
            <person name="Land M."/>
            <person name="Hauser L."/>
            <person name="Kyrpides N."/>
            <person name="Kim E."/>
            <person name="Tebo B.M."/>
            <person name="Richardson P."/>
        </authorList>
    </citation>
    <scope>NUCLEOTIDE SEQUENCE [LARGE SCALE GENOMIC DNA]</scope>
    <source>
        <strain evidence="1 2">MI-1</strain>
    </source>
</reference>
<dbReference type="EMBL" id="CP000612">
    <property type="protein sequence ID" value="ABO50889.1"/>
    <property type="molecule type" value="Genomic_DNA"/>
</dbReference>
<accession>A4J736</accession>
<organism evidence="1 2">
    <name type="scientific">Desulforamulus reducens (strain ATCC BAA-1160 / DSM 100696 / MI-1)</name>
    <name type="common">Desulfotomaculum reducens</name>
    <dbReference type="NCBI Taxonomy" id="349161"/>
    <lineage>
        <taxon>Bacteria</taxon>
        <taxon>Bacillati</taxon>
        <taxon>Bacillota</taxon>
        <taxon>Clostridia</taxon>
        <taxon>Eubacteriales</taxon>
        <taxon>Peptococcaceae</taxon>
        <taxon>Desulforamulus</taxon>
    </lineage>
</organism>
<dbReference type="OrthoDB" id="9781616at2"/>
<dbReference type="STRING" id="349161.Dred_2379"/>
<evidence type="ECO:0000313" key="1">
    <source>
        <dbReference type="EMBL" id="ABO50889.1"/>
    </source>
</evidence>
<gene>
    <name evidence="1" type="ordered locus">Dred_2379</name>
</gene>
<dbReference type="KEGG" id="drm:Dred_2379"/>
<dbReference type="HOGENOM" id="CLU_1812701_0_0_9"/>
<evidence type="ECO:0000313" key="2">
    <source>
        <dbReference type="Proteomes" id="UP000001556"/>
    </source>
</evidence>
<keyword evidence="2" id="KW-1185">Reference proteome</keyword>
<proteinExistence type="predicted"/>
<dbReference type="AlphaFoldDB" id="A4J736"/>
<protein>
    <submittedName>
        <fullName evidence="1">Uncharacterized protein</fullName>
    </submittedName>
</protein>